<dbReference type="Proteomes" id="UP001472677">
    <property type="component" value="Unassembled WGS sequence"/>
</dbReference>
<organism evidence="1 2">
    <name type="scientific">Hibiscus sabdariffa</name>
    <name type="common">roselle</name>
    <dbReference type="NCBI Taxonomy" id="183260"/>
    <lineage>
        <taxon>Eukaryota</taxon>
        <taxon>Viridiplantae</taxon>
        <taxon>Streptophyta</taxon>
        <taxon>Embryophyta</taxon>
        <taxon>Tracheophyta</taxon>
        <taxon>Spermatophyta</taxon>
        <taxon>Magnoliopsida</taxon>
        <taxon>eudicotyledons</taxon>
        <taxon>Gunneridae</taxon>
        <taxon>Pentapetalae</taxon>
        <taxon>rosids</taxon>
        <taxon>malvids</taxon>
        <taxon>Malvales</taxon>
        <taxon>Malvaceae</taxon>
        <taxon>Malvoideae</taxon>
        <taxon>Hibiscus</taxon>
    </lineage>
</organism>
<proteinExistence type="predicted"/>
<evidence type="ECO:0000313" key="2">
    <source>
        <dbReference type="Proteomes" id="UP001472677"/>
    </source>
</evidence>
<reference evidence="1 2" key="1">
    <citation type="journal article" date="2024" name="G3 (Bethesda)">
        <title>Genome assembly of Hibiscus sabdariffa L. provides insights into metabolisms of medicinal natural products.</title>
        <authorList>
            <person name="Kim T."/>
        </authorList>
    </citation>
    <scope>NUCLEOTIDE SEQUENCE [LARGE SCALE GENOMIC DNA]</scope>
    <source>
        <strain evidence="1">TK-2024</strain>
        <tissue evidence="1">Old leaves</tissue>
    </source>
</reference>
<gene>
    <name evidence="1" type="ORF">V6N12_010693</name>
</gene>
<dbReference type="EMBL" id="JBBPBM010000012">
    <property type="protein sequence ID" value="KAK8562619.1"/>
    <property type="molecule type" value="Genomic_DNA"/>
</dbReference>
<protein>
    <submittedName>
        <fullName evidence="1">Uncharacterized protein</fullName>
    </submittedName>
</protein>
<sequence>MDIRVGDLEGLHVTVSKEFGEDCMVCDGSDDPGKGSNPWNPIQAGLGYRPSFRDMLAGKGVDASSSPTISDLDVEFKGDGVQYSFVDGTPSIRFSYRIHDLVDAKLANSVIVRLLGRTIGYSVLLTWIRSLWNPVGEIALIDLDNGYYLV</sequence>
<comment type="caution">
    <text evidence="1">The sequence shown here is derived from an EMBL/GenBank/DDBJ whole genome shotgun (WGS) entry which is preliminary data.</text>
</comment>
<keyword evidence="2" id="KW-1185">Reference proteome</keyword>
<evidence type="ECO:0000313" key="1">
    <source>
        <dbReference type="EMBL" id="KAK8562619.1"/>
    </source>
</evidence>
<name>A0ABR2EKU6_9ROSI</name>
<accession>A0ABR2EKU6</accession>